<keyword evidence="8" id="KW-1185">Reference proteome</keyword>
<dbReference type="EC" id="5.4.4.2" evidence="3"/>
<comment type="catalytic activity">
    <reaction evidence="1">
        <text>chorismate = isochorismate</text>
        <dbReference type="Rhea" id="RHEA:18985"/>
        <dbReference type="ChEBI" id="CHEBI:29748"/>
        <dbReference type="ChEBI" id="CHEBI:29780"/>
        <dbReference type="EC" id="5.4.4.2"/>
    </reaction>
</comment>
<evidence type="ECO:0000313" key="7">
    <source>
        <dbReference type="EMBL" id="QJC21305.1"/>
    </source>
</evidence>
<evidence type="ECO:0000313" key="8">
    <source>
        <dbReference type="Proteomes" id="UP000502298"/>
    </source>
</evidence>
<dbReference type="PANTHER" id="PTHR42839:SF2">
    <property type="entry name" value="ISOCHORISMATE SYNTHASE ENTC"/>
    <property type="match status" value="1"/>
</dbReference>
<accession>A0A6H2EIB1</accession>
<evidence type="ECO:0000256" key="3">
    <source>
        <dbReference type="ARBA" id="ARBA00012824"/>
    </source>
</evidence>
<dbReference type="EMBL" id="CP050804">
    <property type="protein sequence ID" value="QJC21305.1"/>
    <property type="molecule type" value="Genomic_DNA"/>
</dbReference>
<protein>
    <recommendedName>
        <fullName evidence="3">isochorismate synthase</fullName>
        <ecNumber evidence="3">5.4.4.2</ecNumber>
    </recommendedName>
    <alternativeName>
        <fullName evidence="5">Isochorismate mutase</fullName>
    </alternativeName>
</protein>
<organism evidence="7 8">
    <name type="scientific">Arcanobacterium buesumense</name>
    <dbReference type="NCBI Taxonomy" id="2722751"/>
    <lineage>
        <taxon>Bacteria</taxon>
        <taxon>Bacillati</taxon>
        <taxon>Actinomycetota</taxon>
        <taxon>Actinomycetes</taxon>
        <taxon>Actinomycetales</taxon>
        <taxon>Actinomycetaceae</taxon>
        <taxon>Arcanobacterium</taxon>
    </lineage>
</organism>
<dbReference type="Gene3D" id="3.60.120.10">
    <property type="entry name" value="Anthranilate synthase"/>
    <property type="match status" value="1"/>
</dbReference>
<evidence type="ECO:0000256" key="5">
    <source>
        <dbReference type="ARBA" id="ARBA00041564"/>
    </source>
</evidence>
<evidence type="ECO:0000256" key="1">
    <source>
        <dbReference type="ARBA" id="ARBA00000799"/>
    </source>
</evidence>
<dbReference type="AlphaFoldDB" id="A0A6H2EIB1"/>
<evidence type="ECO:0000259" key="6">
    <source>
        <dbReference type="Pfam" id="PF00425"/>
    </source>
</evidence>
<dbReference type="KEGG" id="arca:HC352_01405"/>
<name>A0A6H2EIB1_9ACTO</name>
<keyword evidence="4 7" id="KW-0413">Isomerase</keyword>
<dbReference type="PANTHER" id="PTHR42839">
    <property type="entry name" value="ISOCHORISMATE SYNTHASE ENTC"/>
    <property type="match status" value="1"/>
</dbReference>
<dbReference type="RefSeq" id="WP_168917246.1">
    <property type="nucleotide sequence ID" value="NZ_CP050804.1"/>
</dbReference>
<proteinExistence type="inferred from homology"/>
<reference evidence="7 8" key="1">
    <citation type="submission" date="2020-03" db="EMBL/GenBank/DDBJ databases">
        <title>Complete genome of Arcanobacterium buesumensis sp. nov. strain 2701.</title>
        <authorList>
            <person name="Borowiak M."/>
            <person name="Alssahen M."/>
            <person name="Laemmler C."/>
            <person name="Malorny B."/>
            <person name="Hassan A."/>
            <person name="Prenger-Berninghoff E."/>
            <person name="Ploetz M."/>
            <person name="Abdulmawjood A."/>
        </authorList>
    </citation>
    <scope>NUCLEOTIDE SEQUENCE [LARGE SCALE GENOMIC DNA]</scope>
    <source>
        <strain evidence="7 8">2701</strain>
    </source>
</reference>
<dbReference type="InterPro" id="IPR015890">
    <property type="entry name" value="Chorismate_C"/>
</dbReference>
<dbReference type="Pfam" id="PF00425">
    <property type="entry name" value="Chorismate_bind"/>
    <property type="match status" value="1"/>
</dbReference>
<comment type="similarity">
    <text evidence="2">Belongs to the isochorismate synthase family.</text>
</comment>
<dbReference type="SUPFAM" id="SSF56322">
    <property type="entry name" value="ADC synthase"/>
    <property type="match status" value="1"/>
</dbReference>
<evidence type="ECO:0000256" key="2">
    <source>
        <dbReference type="ARBA" id="ARBA00005297"/>
    </source>
</evidence>
<dbReference type="InterPro" id="IPR004561">
    <property type="entry name" value="IsoChor_synthase"/>
</dbReference>
<sequence length="434" mass="46681">MFTFPHLRAQTTRLPHTPVLSQIMTSQRGQIAWLKDNTGFVCAGQAARFSYEDPGMTTAEDGRRFALASQWWQELSKRTEVRDEVRTAGSGLVGFGSFSFAPHSPAGSVLIVPQVIVGISGPGTGDSTSGHAFLTLIGPDDEDIFDTLSDDARALLDAVLVGHDTHYTPMGAGRAEPTMSFADYQARVTSIKKAINANDVSKVVLARQINIACETPIDERQVISTLAQQYQDCWTFGIDGLIGATPELLAQSQEGEVVTRVLAGTFPRDEHHAPDALLHSPKNVEEHQVAVQSAEQSLQKIGDVRVGQPFVLDLPNVRHLATDISTMLNVNGNVLSVAGMLHPTAALGGSPKNRALELISKLEPNDRDRFGAPVGWIGSDGAGQWCVALRCARIDSELGARAWAGGGIMADSDPTEEYVETQAKFAPIMAAFQL</sequence>
<evidence type="ECO:0000256" key="4">
    <source>
        <dbReference type="ARBA" id="ARBA00023235"/>
    </source>
</evidence>
<dbReference type="Proteomes" id="UP000502298">
    <property type="component" value="Chromosome"/>
</dbReference>
<gene>
    <name evidence="7" type="ORF">HC352_01405</name>
</gene>
<dbReference type="NCBIfam" id="TIGR00543">
    <property type="entry name" value="isochor_syn"/>
    <property type="match status" value="1"/>
</dbReference>
<dbReference type="GO" id="GO:0008909">
    <property type="term" value="F:isochorismate synthase activity"/>
    <property type="evidence" value="ECO:0007669"/>
    <property type="project" value="UniProtKB-EC"/>
</dbReference>
<feature type="domain" description="Chorismate-utilising enzyme C-terminal" evidence="6">
    <location>
        <begin position="181"/>
        <end position="424"/>
    </location>
</feature>
<dbReference type="InterPro" id="IPR005801">
    <property type="entry name" value="ADC_synthase"/>
</dbReference>